<comment type="caution">
    <text evidence="2">The sequence shown here is derived from an EMBL/GenBank/DDBJ whole genome shotgun (WGS) entry which is preliminary data.</text>
</comment>
<name>A0A7C3F074_UNCW3</name>
<sequence length="452" mass="51441">MKRKAFLLLFPAVIYSQVLVIDTAIVFPSRISRGIYFSEFDKLYISGDGSFLYAVSCSTYKVDTIAPGIPRSVDFFSYNWRQQKLYLSVETRADRIVVIDVARDTVLKELYFEPGRLWGHCYVSSSNRLYIGCSDSLLILDCNNDSIIGGFPCPVERFFVTFVSWDSVHNEVYAVIHQYGSPAWLAVYDCSSESLLSMFRVLHMLPYKIYFHYRLNKGYFLPYDEALPGVIDIQQHQFIKYFPIPIFYATLEPIAIDTLDNKVYISRAKQRWPDTLFVIDCLTDSIVKKLLEAGWGPLSVRWAAWSNRLYFTGGPRGETLKVLDCRTDSVIDRVYLEEFGLYGPPDIELDPIRHRIFAIGCDSTLYVLRELGQGIEEEKRSNNLARSAPTLLRGVLYLPERAGVAGKPVLVDITGRRVLELVPGANDVRCLAPGVYFIRTAGGVNRKVVIAR</sequence>
<reference evidence="2" key="1">
    <citation type="journal article" date="2020" name="mSystems">
        <title>Genome- and Community-Level Interaction Insights into Carbon Utilization and Element Cycling Functions of Hydrothermarchaeota in Hydrothermal Sediment.</title>
        <authorList>
            <person name="Zhou Z."/>
            <person name="Liu Y."/>
            <person name="Xu W."/>
            <person name="Pan J."/>
            <person name="Luo Z.H."/>
            <person name="Li M."/>
        </authorList>
    </citation>
    <scope>NUCLEOTIDE SEQUENCE [LARGE SCALE GENOMIC DNA]</scope>
    <source>
        <strain evidence="1">SpSt-265</strain>
        <strain evidence="2">SpSt-465</strain>
    </source>
</reference>
<evidence type="ECO:0000313" key="1">
    <source>
        <dbReference type="EMBL" id="HEA86441.1"/>
    </source>
</evidence>
<dbReference type="InterPro" id="IPR015943">
    <property type="entry name" value="WD40/YVTN_repeat-like_dom_sf"/>
</dbReference>
<evidence type="ECO:0000313" key="2">
    <source>
        <dbReference type="EMBL" id="HFJ54333.1"/>
    </source>
</evidence>
<dbReference type="SUPFAM" id="SSF50969">
    <property type="entry name" value="YVTN repeat-like/Quinoprotein amine dehydrogenase"/>
    <property type="match status" value="1"/>
</dbReference>
<accession>A0A7C3F074</accession>
<dbReference type="AlphaFoldDB" id="A0A7C3F074"/>
<protein>
    <submittedName>
        <fullName evidence="2">Uncharacterized protein</fullName>
    </submittedName>
</protein>
<dbReference type="Gene3D" id="2.130.10.10">
    <property type="entry name" value="YVTN repeat-like/Quinoprotein amine dehydrogenase"/>
    <property type="match status" value="1"/>
</dbReference>
<dbReference type="EMBL" id="DSLG01000001">
    <property type="protein sequence ID" value="HEA86441.1"/>
    <property type="molecule type" value="Genomic_DNA"/>
</dbReference>
<dbReference type="EMBL" id="DSTU01000008">
    <property type="protein sequence ID" value="HFJ54333.1"/>
    <property type="molecule type" value="Genomic_DNA"/>
</dbReference>
<gene>
    <name evidence="1" type="ORF">ENP94_00310</name>
    <name evidence="2" type="ORF">ENS16_06550</name>
</gene>
<organism evidence="2">
    <name type="scientific">candidate division WOR-3 bacterium</name>
    <dbReference type="NCBI Taxonomy" id="2052148"/>
    <lineage>
        <taxon>Bacteria</taxon>
        <taxon>Bacteria division WOR-3</taxon>
    </lineage>
</organism>
<proteinExistence type="predicted"/>
<dbReference type="InterPro" id="IPR011044">
    <property type="entry name" value="Quino_amine_DH_bsu"/>
</dbReference>